<dbReference type="RefSeq" id="WP_007254793.1">
    <property type="nucleotide sequence ID" value="NZ_CH724107.1"/>
</dbReference>
<name>Q2CD98_OCEGH</name>
<dbReference type="HOGENOM" id="CLU_097527_0_0_5"/>
<dbReference type="EMBL" id="AAOT01000024">
    <property type="protein sequence ID" value="EAR50692.1"/>
    <property type="molecule type" value="Genomic_DNA"/>
</dbReference>
<keyword evidence="1" id="KW-0472">Membrane</keyword>
<dbReference type="eggNOG" id="COG4961">
    <property type="taxonomic scope" value="Bacteria"/>
</dbReference>
<keyword evidence="3" id="KW-1185">Reference proteome</keyword>
<proteinExistence type="predicted"/>
<comment type="caution">
    <text evidence="2">The sequence shown here is derived from an EMBL/GenBank/DDBJ whole genome shotgun (WGS) entry which is preliminary data.</text>
</comment>
<dbReference type="OrthoDB" id="7876207at2"/>
<evidence type="ECO:0000313" key="2">
    <source>
        <dbReference type="EMBL" id="EAR50692.1"/>
    </source>
</evidence>
<dbReference type="Proteomes" id="UP000003635">
    <property type="component" value="Unassembled WGS sequence"/>
</dbReference>
<feature type="transmembrane region" description="Helical" evidence="1">
    <location>
        <begin position="20"/>
        <end position="41"/>
    </location>
</feature>
<gene>
    <name evidence="2" type="ORF">OG2516_06332</name>
</gene>
<dbReference type="STRING" id="314256.OG2516_06332"/>
<accession>Q2CD98</accession>
<dbReference type="AlphaFoldDB" id="Q2CD98"/>
<evidence type="ECO:0000313" key="3">
    <source>
        <dbReference type="Proteomes" id="UP000003635"/>
    </source>
</evidence>
<evidence type="ECO:0000256" key="1">
    <source>
        <dbReference type="SAM" id="Phobius"/>
    </source>
</evidence>
<keyword evidence="1" id="KW-1133">Transmembrane helix</keyword>
<keyword evidence="1" id="KW-0812">Transmembrane</keyword>
<sequence length="196" mass="22641">MSRLARRARSFPRDERGSLAVETVVIFPILAWCYMASFVWFDAFRAQALNDKATFAIADMISRETEMISPQYLTSLLNVHDLMTDARGEAELRVSQVYWDGDRRRYFVSWSDTRRGTVARLRNRDVNRRSEAAARMPMMSPGEKMILVETWLPYEPLFNVGLGSFEFDGWTVIRPRYAPQVCYDRTGSGDVNEAKC</sequence>
<evidence type="ECO:0008006" key="4">
    <source>
        <dbReference type="Google" id="ProtNLM"/>
    </source>
</evidence>
<organism evidence="2 3">
    <name type="scientific">Oceanicola granulosus (strain ATCC BAA-861 / DSM 15982 / KCTC 12143 / HTCC2516)</name>
    <dbReference type="NCBI Taxonomy" id="314256"/>
    <lineage>
        <taxon>Bacteria</taxon>
        <taxon>Pseudomonadati</taxon>
        <taxon>Pseudomonadota</taxon>
        <taxon>Alphaproteobacteria</taxon>
        <taxon>Rhodobacterales</taxon>
        <taxon>Roseobacteraceae</taxon>
        <taxon>Oceanicola</taxon>
    </lineage>
</organism>
<reference evidence="2 3" key="1">
    <citation type="journal article" date="2010" name="J. Bacteriol.">
        <title>Genome sequences of Oceanicola granulosus HTCC2516(T) and Oceanicola batsensis HTCC2597(TDelta).</title>
        <authorList>
            <person name="Thrash J.C."/>
            <person name="Cho J.C."/>
            <person name="Vergin K.L."/>
            <person name="Giovannoni S.J."/>
        </authorList>
    </citation>
    <scope>NUCLEOTIDE SEQUENCE [LARGE SCALE GENOMIC DNA]</scope>
    <source>
        <strain evidence="3">ATCC BAA-861 / DSM 15982 / KCTC 12143 / HTCC2516</strain>
    </source>
</reference>
<protein>
    <recommendedName>
        <fullName evidence="4">Pilus assembly protein</fullName>
    </recommendedName>
</protein>